<sequence>MNAIVKRAHLSRLAALKARSTVHNAVDADPPEAVKFPAQTLLPDLRIPIASLNGDLDYVVPKPASEDDDDAFQPQIRRAGTTPWLDVVDLADPDHPFIIPGAISGRDWTVPYKIRRSLFREELTPETPTQWEFRYVFFSGGINDVASGTATFAIDLTPPYKVKNPPSDRTPGAPTWPADLGPSVPIDEAYLEGKTHIIVKPVIPANYDVTDVYRFFFGTAPDPGRDTPVFNDVLSTAQEAAIPVKVFVDAAEGPNQLIYVSKDLPGNEGRRSNFSQRTVQHAKDPDPGTVVPPIVTLANGTNGDNLIDLADTQFDPQGVEFKVKVPTPNAPADTIAGFWAGQEAGAEQRVGTNTELTFYAPYDLVKQAYGDTDGIVKTNVSFNMFRGARQLADSNVEIDVDISYIGPDPITIGLDAPTLETTAGTDNAIEEGDYGDEAITATIKLFAAPPTEEGWLIDLFYDDIQIGDPIALTTGQEGTDITRVIPWSVIQKQESGPNKVLRYTLYTPGANNPTPSRPRDIRVDPFPIEMAAPIIMGLAGAVRRIGCSTLNFPTETIPNDGTARRNLLVRVMPNTYTVDGETITLKYQAFEQADPPQPIPGTDATSTYPISGTFPPDGVIINIGDYDEDFKPAHMQVARVTYSISRGAGTPTPDSLPAVNTLDLDDSQGRFCEEFIPVPSP</sequence>
<dbReference type="EMBL" id="CABVHJ010000011">
    <property type="protein sequence ID" value="VVN06563.1"/>
    <property type="molecule type" value="Genomic_DNA"/>
</dbReference>
<evidence type="ECO:0000313" key="1">
    <source>
        <dbReference type="EMBL" id="VVN06563.1"/>
    </source>
</evidence>
<evidence type="ECO:0000313" key="2">
    <source>
        <dbReference type="Proteomes" id="UP000327167"/>
    </source>
</evidence>
<organism evidence="1 2">
    <name type="scientific">Pseudomonas fluorescens</name>
    <dbReference type="NCBI Taxonomy" id="294"/>
    <lineage>
        <taxon>Bacteria</taxon>
        <taxon>Pseudomonadati</taxon>
        <taxon>Pseudomonadota</taxon>
        <taxon>Gammaproteobacteria</taxon>
        <taxon>Pseudomonadales</taxon>
        <taxon>Pseudomonadaceae</taxon>
        <taxon>Pseudomonas</taxon>
    </lineage>
</organism>
<protein>
    <submittedName>
        <fullName evidence="1">Uncharacterized protein</fullName>
    </submittedName>
</protein>
<dbReference type="Proteomes" id="UP000327167">
    <property type="component" value="Unassembled WGS sequence"/>
</dbReference>
<accession>A0A5E6UMQ1</accession>
<name>A0A5E6UMQ1_PSEFL</name>
<reference evidence="1 2" key="1">
    <citation type="submission" date="2019-09" db="EMBL/GenBank/DDBJ databases">
        <authorList>
            <person name="Chandra G."/>
            <person name="Truman W A."/>
        </authorList>
    </citation>
    <scope>NUCLEOTIDE SEQUENCE [LARGE SCALE GENOMIC DNA]</scope>
    <source>
        <strain evidence="1">PS655</strain>
    </source>
</reference>
<proteinExistence type="predicted"/>
<gene>
    <name evidence="1" type="ORF">PS655_03624</name>
</gene>
<dbReference type="RefSeq" id="WP_150651311.1">
    <property type="nucleotide sequence ID" value="NZ_CABVHJ010000011.1"/>
</dbReference>
<dbReference type="AlphaFoldDB" id="A0A5E6UMQ1"/>